<feature type="region of interest" description="Disordered" evidence="1">
    <location>
        <begin position="1103"/>
        <end position="1138"/>
    </location>
</feature>
<feature type="region of interest" description="Disordered" evidence="1">
    <location>
        <begin position="82"/>
        <end position="104"/>
    </location>
</feature>
<feature type="region of interest" description="Disordered" evidence="1">
    <location>
        <begin position="1271"/>
        <end position="1309"/>
    </location>
</feature>
<proteinExistence type="predicted"/>
<dbReference type="PANTHER" id="PTHR37781:SF1">
    <property type="entry name" value="ADR380WP"/>
    <property type="match status" value="1"/>
</dbReference>
<reference evidence="2" key="1">
    <citation type="journal article" date="2020" name="Mol. Plant Microbe Interact.">
        <title>Genome Sequence of the Biocontrol Agent Coniothyrium minitans strain Conio (IMI 134523).</title>
        <authorList>
            <person name="Patel D."/>
            <person name="Shittu T.A."/>
            <person name="Baroncelli R."/>
            <person name="Muthumeenakshi S."/>
            <person name="Osborne T.H."/>
            <person name="Janganan T.K."/>
            <person name="Sreenivasaprasad S."/>
        </authorList>
    </citation>
    <scope>NUCLEOTIDE SEQUENCE</scope>
    <source>
        <strain evidence="2">Conio</strain>
    </source>
</reference>
<protein>
    <submittedName>
        <fullName evidence="2">Uncharacterized protein</fullName>
    </submittedName>
</protein>
<dbReference type="InterPro" id="IPR031349">
    <property type="entry name" value="Tfb6"/>
</dbReference>
<feature type="region of interest" description="Disordered" evidence="1">
    <location>
        <begin position="676"/>
        <end position="711"/>
    </location>
</feature>
<accession>A0A9P6G9D3</accession>
<feature type="region of interest" description="Disordered" evidence="1">
    <location>
        <begin position="1413"/>
        <end position="1435"/>
    </location>
</feature>
<evidence type="ECO:0000313" key="3">
    <source>
        <dbReference type="Proteomes" id="UP000756921"/>
    </source>
</evidence>
<feature type="region of interest" description="Disordered" evidence="1">
    <location>
        <begin position="334"/>
        <end position="357"/>
    </location>
</feature>
<dbReference type="Pfam" id="PF17110">
    <property type="entry name" value="TFB6"/>
    <property type="match status" value="1"/>
</dbReference>
<feature type="compositionally biased region" description="Basic and acidic residues" evidence="1">
    <location>
        <begin position="85"/>
        <end position="102"/>
    </location>
</feature>
<dbReference type="PANTHER" id="PTHR37781">
    <property type="entry name" value="TFIIH COMPLEX SUBUNIT"/>
    <property type="match status" value="1"/>
</dbReference>
<dbReference type="EMBL" id="WJXW01000013">
    <property type="protein sequence ID" value="KAF9731118.1"/>
    <property type="molecule type" value="Genomic_DNA"/>
</dbReference>
<sequence length="1630" mass="176317">MSAAVITSLRLIMIDSIWRDDAVEERVGGLHEHCGARVDRRGLKRNERHTVPHSTFFDITLSHCTQRADYHSTFSMDAIGNSLTTDRDRDVGDVDTPMKDPESDNEIFEDVMPQRTEANENPANVDDVSIDIDLGSPHALNLSHTDDLLTHPESSFAPSSQTAPSVLKAALLPRPRTHPLPSGGQKEASLIFYLDRAIANVGKRVTNRYVKELLPGEVAGYKSFAEVAKDLDPLVDVVWVSSTPTLQLPYIIGITVAAINCIPMFPPLPRTTLNFLFKLDTAFAALLSGSDPYTNEPLPGFRDNRAISTTDKVRVKGIVERARSTVTKHLVGEEGEDAPEVNRKAGHASNNGDGFVKFEGFENSDDSDDEEEAYKRNSREVAHVFEKTVVKLGDLLGGDPIGIVTDEEQDMRRQLAEDAAAMKERAAFEAEDQGVVEFETEEEAMAGQRRYVEDSRKEFEDEVQWPVAVVAADRSFPKVLNGRHDAWLPRAFYRQTCLRVTPSSRLLYTFSTPSLHLLHTFFTPSLHLQPRLGRESPLIAIAHTDEANTIGMPSLYGSGVRIHLASQPLAPTLTDHIQLKKGYLAASKSEQAEKALRESVHTLLPEERVPFPGDDGKSAVNWLGDVPFLQVVVGESYGRQRQLEALKQTLVMGNTYAAPDGNSRCSSQAVATSSGRLISSGAEHEESSSVDQFPTHGLPIAPSPYTPSATPQEPKALVLHVMLSDKTFYHNPFNSNPQHLKIDVLLNGQLSSSALIRAHDVRTGAKSLNQLFAGARIDYMAERPWVIHTPQCGAASGNTASAQTRWTEIRKALTSEANERGVDVNGERPPTARYLRELANMQMPDMVSDLQRPGRIKFGVIDVIITVGAGKKSVNNAVYLKLPTRLSDDRFCYEVNEVAGSGPCQTHASTSGPHSLDSVDRYAEGNSDYVCPVLTHETIYHGRPASSTHNLPLLPPHPALAWHNLFTGSPMRPLAPLAPPTSFVRSSLSFSGASEPPKKLGRFQVAADLQGEAISQMPPPWMSYPSAHGPSIPPRSLYAPSLTHTGFNVNQYDGFEHANPYQLPYAGMMAGLDFANLDGPASSPLRYGSGGQLTLPSYNPTPEEVIPSPSGTSAFSSPYSQPSTIPSQGSGAVFSSDTSTPCGSMSHGTFHSGAMFHPNIPPGYTLYGASLSPLGPLGVNHRPVSPYASVSYMPPPRAPSNGPPPPMGFFRVTEKPKTPPTESKLVDRVPTRPHVSLLRLVIRMGTRVVVSHHFTAPRLLLAKVSLAVDISAPSGSSGRAREASPGSAEQTKETAVRHRSNEAAAKLDTPSATLTNAVIDLAETTSSDKIERDSIPDSLTRADASIEAVKIPAAAAKGPEADPTVAKTLVPTRTSSAQYVYAPEHPKAETDILGVQGPKANLFVFDNPEELLSKKKSKGQEQSRSASPTNVDTPADELAAEHVHVIECQKVDRPTVSKGVDTGSSSPLSELSISPQLSAMAANSLDANSNKQVSPSALPTPAVPVCTERPASLHTSGPISAPASQPSEPPSLSILPASITTPYSVTTTLKRKRGPEQTPKRTSAGSYIKKPRSPDRLNAKDNPLLNRDCVIQYAVSENQGGALRQVKSERKGIFKEESVVMGCRFFVSGC</sequence>
<feature type="compositionally biased region" description="Basic and acidic residues" evidence="1">
    <location>
        <begin position="1290"/>
        <end position="1301"/>
    </location>
</feature>
<evidence type="ECO:0000313" key="2">
    <source>
        <dbReference type="EMBL" id="KAF9731118.1"/>
    </source>
</evidence>
<feature type="compositionally biased region" description="Polar residues" evidence="1">
    <location>
        <begin position="1109"/>
        <end position="1138"/>
    </location>
</feature>
<organism evidence="2 3">
    <name type="scientific">Paraphaeosphaeria minitans</name>
    <dbReference type="NCBI Taxonomy" id="565426"/>
    <lineage>
        <taxon>Eukaryota</taxon>
        <taxon>Fungi</taxon>
        <taxon>Dikarya</taxon>
        <taxon>Ascomycota</taxon>
        <taxon>Pezizomycotina</taxon>
        <taxon>Dothideomycetes</taxon>
        <taxon>Pleosporomycetidae</taxon>
        <taxon>Pleosporales</taxon>
        <taxon>Massarineae</taxon>
        <taxon>Didymosphaeriaceae</taxon>
        <taxon>Paraphaeosphaeria</taxon>
    </lineage>
</organism>
<dbReference type="OrthoDB" id="3556832at2759"/>
<feature type="compositionally biased region" description="Polar residues" evidence="1">
    <location>
        <begin position="1420"/>
        <end position="1432"/>
    </location>
</feature>
<feature type="region of interest" description="Disordered" evidence="1">
    <location>
        <begin position="1549"/>
        <end position="1581"/>
    </location>
</feature>
<comment type="caution">
    <text evidence="2">The sequence shown here is derived from an EMBL/GenBank/DDBJ whole genome shotgun (WGS) entry which is preliminary data.</text>
</comment>
<feature type="compositionally biased region" description="Low complexity" evidence="1">
    <location>
        <begin position="1518"/>
        <end position="1533"/>
    </location>
</feature>
<evidence type="ECO:0000256" key="1">
    <source>
        <dbReference type="SAM" id="MobiDB-lite"/>
    </source>
</evidence>
<gene>
    <name evidence="2" type="ORF">PMIN01_11077</name>
</gene>
<feature type="region of interest" description="Disordered" evidence="1">
    <location>
        <begin position="1507"/>
        <end position="1536"/>
    </location>
</feature>
<dbReference type="GO" id="GO:0005675">
    <property type="term" value="C:transcription factor TFIIH holo complex"/>
    <property type="evidence" value="ECO:0007669"/>
    <property type="project" value="TreeGrafter"/>
</dbReference>
<dbReference type="Proteomes" id="UP000756921">
    <property type="component" value="Unassembled WGS sequence"/>
</dbReference>
<keyword evidence="3" id="KW-1185">Reference proteome</keyword>
<name>A0A9P6G9D3_9PLEO</name>